<dbReference type="EMBL" id="JAVXUO010000831">
    <property type="protein sequence ID" value="KAK2988693.1"/>
    <property type="molecule type" value="Genomic_DNA"/>
</dbReference>
<dbReference type="GO" id="GO:0042910">
    <property type="term" value="F:xenobiotic transmembrane transporter activity"/>
    <property type="evidence" value="ECO:0007669"/>
    <property type="project" value="InterPro"/>
</dbReference>
<dbReference type="Gene3D" id="3.90.1140.10">
    <property type="entry name" value="Cyclic phosphodiesterase"/>
    <property type="match status" value="1"/>
</dbReference>
<dbReference type="AlphaFoldDB" id="A0AA88UPH9"/>
<dbReference type="InterPro" id="IPR009097">
    <property type="entry name" value="Cyclic_Pdiesterase"/>
</dbReference>
<name>A0AA88UPH9_9ASTE</name>
<reference evidence="3" key="1">
    <citation type="submission" date="2022-12" db="EMBL/GenBank/DDBJ databases">
        <title>Draft genome assemblies for two species of Escallonia (Escalloniales).</title>
        <authorList>
            <person name="Chanderbali A."/>
            <person name="Dervinis C."/>
            <person name="Anghel I."/>
            <person name="Soltis D."/>
            <person name="Soltis P."/>
            <person name="Zapata F."/>
        </authorList>
    </citation>
    <scope>NUCLEOTIDE SEQUENCE</scope>
    <source>
        <strain evidence="3">UCBG92.1500</strain>
        <tissue evidence="3">Leaf</tissue>
    </source>
</reference>
<keyword evidence="2" id="KW-0472">Membrane</keyword>
<dbReference type="InterPro" id="IPR002528">
    <property type="entry name" value="MATE_fam"/>
</dbReference>
<dbReference type="Proteomes" id="UP001187471">
    <property type="component" value="Unassembled WGS sequence"/>
</dbReference>
<dbReference type="GO" id="GO:0016020">
    <property type="term" value="C:membrane"/>
    <property type="evidence" value="ECO:0007669"/>
    <property type="project" value="InterPro"/>
</dbReference>
<dbReference type="PANTHER" id="PTHR11206">
    <property type="entry name" value="MULTIDRUG RESISTANCE PROTEIN"/>
    <property type="match status" value="1"/>
</dbReference>
<dbReference type="Pfam" id="PF07823">
    <property type="entry name" value="CPDase"/>
    <property type="match status" value="1"/>
</dbReference>
<organism evidence="3 4">
    <name type="scientific">Escallonia rubra</name>
    <dbReference type="NCBI Taxonomy" id="112253"/>
    <lineage>
        <taxon>Eukaryota</taxon>
        <taxon>Viridiplantae</taxon>
        <taxon>Streptophyta</taxon>
        <taxon>Embryophyta</taxon>
        <taxon>Tracheophyta</taxon>
        <taxon>Spermatophyta</taxon>
        <taxon>Magnoliopsida</taxon>
        <taxon>eudicotyledons</taxon>
        <taxon>Gunneridae</taxon>
        <taxon>Pentapetalae</taxon>
        <taxon>asterids</taxon>
        <taxon>campanulids</taxon>
        <taxon>Escalloniales</taxon>
        <taxon>Escalloniaceae</taxon>
        <taxon>Escallonia</taxon>
    </lineage>
</organism>
<dbReference type="GO" id="GO:0004112">
    <property type="term" value="F:cyclic-nucleotide phosphodiesterase activity"/>
    <property type="evidence" value="ECO:0007669"/>
    <property type="project" value="InterPro"/>
</dbReference>
<dbReference type="Pfam" id="PF01554">
    <property type="entry name" value="MatE"/>
    <property type="match status" value="1"/>
</dbReference>
<evidence type="ECO:0000256" key="2">
    <source>
        <dbReference type="SAM" id="Phobius"/>
    </source>
</evidence>
<comment type="similarity">
    <text evidence="1">Belongs to the multi antimicrobial extrusion (MATE) (TC 2.A.66.1) family.</text>
</comment>
<keyword evidence="2" id="KW-0812">Transmembrane</keyword>
<evidence type="ECO:0000313" key="3">
    <source>
        <dbReference type="EMBL" id="KAK2988693.1"/>
    </source>
</evidence>
<dbReference type="SUPFAM" id="SSF55144">
    <property type="entry name" value="LigT-like"/>
    <property type="match status" value="1"/>
</dbReference>
<keyword evidence="2" id="KW-1133">Transmembrane helix</keyword>
<feature type="transmembrane region" description="Helical" evidence="2">
    <location>
        <begin position="272"/>
        <end position="289"/>
    </location>
</feature>
<keyword evidence="4" id="KW-1185">Reference proteome</keyword>
<feature type="transmembrane region" description="Helical" evidence="2">
    <location>
        <begin position="146"/>
        <end position="164"/>
    </location>
</feature>
<evidence type="ECO:0000256" key="1">
    <source>
        <dbReference type="ARBA" id="ARBA00010199"/>
    </source>
</evidence>
<proteinExistence type="inferred from homology"/>
<sequence>MEASTVQPNEAHMKNVYSVWALPPEDLKPRLKKLMGELRSEFNGPEFEPHLTVVGAVSLTEGDARDKFKSACEGLKGYNAKVEKVATGTFFYQCVFLLLHPTAEVIPYLSSQSQTVPVMLGLAVAFHVPINILLSKANGLEGVSMAVWITDLMVVVLLTVYLLIAEIRKGGSWKEGGWWEQGIHDWIKLLKLCAPCCLTTCLEWWCVELLVLLTGWLPNAKQSVGVLAIVLNFDYLLYSVMLSLATCASIRVSNELGANQAGPAYQSAYTSLAVSSFLGCIGGLAMIAGRGTWGSLFSHDKRIIGGVKKMMLLMAMVEVVNFPLAVCGGIVRGTARPWLGMYANVSGTYRAVAEKGK</sequence>
<dbReference type="InterPro" id="IPR012386">
    <property type="entry name" value="Cyclic-nucl_3Pdiesterase"/>
</dbReference>
<evidence type="ECO:0000313" key="4">
    <source>
        <dbReference type="Proteomes" id="UP001187471"/>
    </source>
</evidence>
<dbReference type="GO" id="GO:0015297">
    <property type="term" value="F:antiporter activity"/>
    <property type="evidence" value="ECO:0007669"/>
    <property type="project" value="InterPro"/>
</dbReference>
<protein>
    <submittedName>
        <fullName evidence="3">Uncharacterized protein</fullName>
    </submittedName>
</protein>
<accession>A0AA88UPH9</accession>
<comment type="caution">
    <text evidence="3">The sequence shown here is derived from an EMBL/GenBank/DDBJ whole genome shotgun (WGS) entry which is preliminary data.</text>
</comment>
<feature type="transmembrane region" description="Helical" evidence="2">
    <location>
        <begin position="226"/>
        <end position="252"/>
    </location>
</feature>
<feature type="transmembrane region" description="Helical" evidence="2">
    <location>
        <begin position="310"/>
        <end position="331"/>
    </location>
</feature>
<feature type="transmembrane region" description="Helical" evidence="2">
    <location>
        <begin position="116"/>
        <end position="134"/>
    </location>
</feature>
<gene>
    <name evidence="3" type="ORF">RJ640_012729</name>
</gene>
<feature type="transmembrane region" description="Helical" evidence="2">
    <location>
        <begin position="90"/>
        <end position="109"/>
    </location>
</feature>